<accession>A0ABD1N6A7</accession>
<gene>
    <name evidence="2" type="ORF">Fmac_004916</name>
</gene>
<sequence length="61" mass="6527">MLIIVDRVNQHLSEVVSQRAHTMDFGGKKNEREGNTGWAKDKGKHGGGGGPQKVGNTSVDP</sequence>
<evidence type="ECO:0000256" key="1">
    <source>
        <dbReference type="SAM" id="MobiDB-lite"/>
    </source>
</evidence>
<evidence type="ECO:0000313" key="2">
    <source>
        <dbReference type="EMBL" id="KAL2343631.1"/>
    </source>
</evidence>
<keyword evidence="3" id="KW-1185">Reference proteome</keyword>
<dbReference type="EMBL" id="JBGMDY010000002">
    <property type="protein sequence ID" value="KAL2343631.1"/>
    <property type="molecule type" value="Genomic_DNA"/>
</dbReference>
<name>A0ABD1N6A7_9FABA</name>
<protein>
    <submittedName>
        <fullName evidence="2">Uncharacterized protein</fullName>
    </submittedName>
</protein>
<feature type="region of interest" description="Disordered" evidence="1">
    <location>
        <begin position="18"/>
        <end position="61"/>
    </location>
</feature>
<dbReference type="Proteomes" id="UP001603857">
    <property type="component" value="Unassembled WGS sequence"/>
</dbReference>
<proteinExistence type="predicted"/>
<comment type="caution">
    <text evidence="2">The sequence shown here is derived from an EMBL/GenBank/DDBJ whole genome shotgun (WGS) entry which is preliminary data.</text>
</comment>
<evidence type="ECO:0000313" key="3">
    <source>
        <dbReference type="Proteomes" id="UP001603857"/>
    </source>
</evidence>
<reference evidence="2 3" key="1">
    <citation type="submission" date="2024-08" db="EMBL/GenBank/DDBJ databases">
        <title>Insights into the chromosomal genome structure of Flemingia macrophylla.</title>
        <authorList>
            <person name="Ding Y."/>
            <person name="Zhao Y."/>
            <person name="Bi W."/>
            <person name="Wu M."/>
            <person name="Zhao G."/>
            <person name="Gong Y."/>
            <person name="Li W."/>
            <person name="Zhang P."/>
        </authorList>
    </citation>
    <scope>NUCLEOTIDE SEQUENCE [LARGE SCALE GENOMIC DNA]</scope>
    <source>
        <strain evidence="2">DYQJB</strain>
        <tissue evidence="2">Leaf</tissue>
    </source>
</reference>
<dbReference type="AlphaFoldDB" id="A0ABD1N6A7"/>
<organism evidence="2 3">
    <name type="scientific">Flemingia macrophylla</name>
    <dbReference type="NCBI Taxonomy" id="520843"/>
    <lineage>
        <taxon>Eukaryota</taxon>
        <taxon>Viridiplantae</taxon>
        <taxon>Streptophyta</taxon>
        <taxon>Embryophyta</taxon>
        <taxon>Tracheophyta</taxon>
        <taxon>Spermatophyta</taxon>
        <taxon>Magnoliopsida</taxon>
        <taxon>eudicotyledons</taxon>
        <taxon>Gunneridae</taxon>
        <taxon>Pentapetalae</taxon>
        <taxon>rosids</taxon>
        <taxon>fabids</taxon>
        <taxon>Fabales</taxon>
        <taxon>Fabaceae</taxon>
        <taxon>Papilionoideae</taxon>
        <taxon>50 kb inversion clade</taxon>
        <taxon>NPAAA clade</taxon>
        <taxon>indigoferoid/millettioid clade</taxon>
        <taxon>Phaseoleae</taxon>
        <taxon>Flemingia</taxon>
    </lineage>
</organism>